<dbReference type="GO" id="GO:0003677">
    <property type="term" value="F:DNA binding"/>
    <property type="evidence" value="ECO:0007669"/>
    <property type="project" value="InterPro"/>
</dbReference>
<keyword evidence="1" id="KW-0472">Membrane</keyword>
<keyword evidence="1" id="KW-0812">Transmembrane</keyword>
<dbReference type="EMBL" id="LBWP01000010">
    <property type="protein sequence ID" value="KKR11168.1"/>
    <property type="molecule type" value="Genomic_DNA"/>
</dbReference>
<comment type="caution">
    <text evidence="3">The sequence shown here is derived from an EMBL/GenBank/DDBJ whole genome shotgun (WGS) entry which is preliminary data.</text>
</comment>
<protein>
    <recommendedName>
        <fullName evidence="2">HTH merR-type domain-containing protein</fullName>
    </recommendedName>
</protein>
<dbReference type="Gene3D" id="1.10.1660.10">
    <property type="match status" value="1"/>
</dbReference>
<evidence type="ECO:0000256" key="1">
    <source>
        <dbReference type="SAM" id="Phobius"/>
    </source>
</evidence>
<dbReference type="Proteomes" id="UP000034246">
    <property type="component" value="Unassembled WGS sequence"/>
</dbReference>
<name>A0A0G0N6X5_9BACT</name>
<sequence length="1698" mass="174023">MKHLPINDFLTIQEAAKKLRVSTKTLRRWEAGGKLVPIRTAGGHRRYTLTQIEEVKKPKAKDIFKSFLTPPEISTSKIAEIAKEEARKEVINYKFWSLDSKDLTKVNEDEDQNKDLEILNNLYKITLPNTRKLFGYYVLGVLLLIITFTGLKFNLLGRSVAFLSARNSKIAQIFDNYTTSFEANTDNMRNKVLADTTSVSLQSFNIYVETNISENLNVAKDLEISGGNLTSSATTFNLLNQTVETLNIGGNATTVAIGNTTGTTSINNNLEVSGTNNDISGTLNLSGNSLTSSGDLLINPTGGGVAIGENTPGNVDMAGGDFFVTGDLEIDGTAYIPTLAVNSDTITDLTGAGLTVSSGALQTTLGTAIESSEITDGTIAEADLNISNSPTSGYALTYNASTAGFTWTDLSSAAGAWTDSGTTVYLTTITDSLVVGGTTPLSSAKVSIDGNSDQTQLLIQGNTTQTSSLLTLEQSDGTDILNISNTGTLSIIDGGFIDLSTITHNDSAPQGLRLPQNTSFVSPSSGEGYIAWDTDDSALVVYDGSTWQNISGGGIVTGTGSSGEVTYWSSTSGITGSTNFYFDATNELLGIGTGSPTSKLQVAGSYSTNPLVVLNETGLNPLLEAQVSGTPIARITNSGNFYLTGSLNTLSGNLTIDSAGGQTTVSDNLAVTGTSDLRGNISNSTGDLLLDDTTDIGSATTGISVSTTGEISDIDGNLTLNDNTDISGNLDVSGTITGGNANVFQVNTSGQITTATNATINDVDISATGAISDIESLSLTTSGNTWTSSGNLTISGDLAVNGGDITTTTTGLNIDVADTGAFYFRDGTNNLFQILDGGNFGTVLLTTTGSTPATCTEGELYANTNGNLYYCEVANTWIDLTNSGGNISGSGSSGQIAYWDGANSITGNNNFYLDPTDYLLGLGTNNPAYKLHVTGTYQGNALAVLNETGSNDILAASSSGTTVARITNGGNILLTGTLNTISGNLIIDSAGGQTTIADNFVVTGTSDLQGAISNSGGNVIISDTVDLGSASQGIEISTTGAISDIDGDVTINDNVDVTAGLDVTGANLTVGGANFSVNQSNGNITTAGTVTLPNSNTLTGVASYTQFGNGISVGGATTYYLNSSGNLNANQGTFASTLDANGQVDLGDGGDAITISGTTVGITSNGATNDITLTSADDIIFDDLQLSSPIQLTDVDTSLPNSNTGIVDAINDAYNAAIGGGGGTWSISSGVIYPTTISNNVAIGTSTTAEAISKLYLTNNSTPTGKALAIFNQNESQDIFSASSSGTPRLTLTNAGNLQFQQASSITTTTGNLTFDSAGSTVFADDLIWSEATPTLTLNNGVTFNIYDGTQNLLTLTDQGTTADLTISGNLIVSGGTITSAATANLLNTVSTEINFAGAATTLNVADAAITGIIDIGGVTNDGASTISIATNNTSADIITIGNDNAATTLSLSGGDDWTINANGTMTLSASGAQTTALTITSSNYTNALSIADNNITGTTANIDLNNFDVIGSSGNITTAGDLALNGGDLTSTATTFNFDVANTGTIQFRDGSNILASVKDGGSNGILFIGTATSAPGTCTEGELYTNSTDGNIYYCEDTDTWIDITPGGGGGVTGSGAGNQVAYWDSSGSIAGNSNFAWDRTNLRLGIGQSSPITKLHVGYTEPGKALVILDELGTDQNILSASASGTTVFNIDRSG</sequence>
<feature type="non-terminal residue" evidence="3">
    <location>
        <position position="1698"/>
    </location>
</feature>
<reference evidence="3 4" key="1">
    <citation type="journal article" date="2015" name="Nature">
        <title>rRNA introns, odd ribosomes, and small enigmatic genomes across a large radiation of phyla.</title>
        <authorList>
            <person name="Brown C.T."/>
            <person name="Hug L.A."/>
            <person name="Thomas B.C."/>
            <person name="Sharon I."/>
            <person name="Castelle C.J."/>
            <person name="Singh A."/>
            <person name="Wilkins M.J."/>
            <person name="Williams K.H."/>
            <person name="Banfield J.F."/>
        </authorList>
    </citation>
    <scope>NUCLEOTIDE SEQUENCE [LARGE SCALE GENOMIC DNA]</scope>
</reference>
<evidence type="ECO:0000259" key="2">
    <source>
        <dbReference type="PROSITE" id="PS50937"/>
    </source>
</evidence>
<organism evidence="3 4">
    <name type="scientific">Candidatus Woesebacteria bacterium GW2011_GWA1_39_21</name>
    <dbReference type="NCBI Taxonomy" id="1618550"/>
    <lineage>
        <taxon>Bacteria</taxon>
        <taxon>Candidatus Woeseibacteriota</taxon>
    </lineage>
</organism>
<dbReference type="GO" id="GO:0006355">
    <property type="term" value="P:regulation of DNA-templated transcription"/>
    <property type="evidence" value="ECO:0007669"/>
    <property type="project" value="InterPro"/>
</dbReference>
<dbReference type="PROSITE" id="PS50937">
    <property type="entry name" value="HTH_MERR_2"/>
    <property type="match status" value="1"/>
</dbReference>
<dbReference type="Pfam" id="PF00376">
    <property type="entry name" value="MerR"/>
    <property type="match status" value="1"/>
</dbReference>
<feature type="domain" description="HTH merR-type" evidence="2">
    <location>
        <begin position="9"/>
        <end position="53"/>
    </location>
</feature>
<feature type="transmembrane region" description="Helical" evidence="1">
    <location>
        <begin position="133"/>
        <end position="151"/>
    </location>
</feature>
<dbReference type="CDD" id="cd04762">
    <property type="entry name" value="HTH_MerR-trunc"/>
    <property type="match status" value="1"/>
</dbReference>
<dbReference type="SUPFAM" id="SSF46955">
    <property type="entry name" value="Putative DNA-binding domain"/>
    <property type="match status" value="1"/>
</dbReference>
<dbReference type="InterPro" id="IPR009061">
    <property type="entry name" value="DNA-bd_dom_put_sf"/>
</dbReference>
<evidence type="ECO:0000313" key="3">
    <source>
        <dbReference type="EMBL" id="KKR11168.1"/>
    </source>
</evidence>
<keyword evidence="1" id="KW-1133">Transmembrane helix</keyword>
<gene>
    <name evidence="3" type="ORF">UT39_C0010G0001</name>
</gene>
<dbReference type="InterPro" id="IPR000551">
    <property type="entry name" value="MerR-type_HTH_dom"/>
</dbReference>
<dbReference type="SMART" id="SM00422">
    <property type="entry name" value="HTH_MERR"/>
    <property type="match status" value="1"/>
</dbReference>
<accession>A0A0G0N6X5</accession>
<proteinExistence type="predicted"/>
<dbReference type="STRING" id="1618550.UT39_C0010G0001"/>
<evidence type="ECO:0000313" key="4">
    <source>
        <dbReference type="Proteomes" id="UP000034246"/>
    </source>
</evidence>